<dbReference type="InterPro" id="IPR000551">
    <property type="entry name" value="MerR-type_HTH_dom"/>
</dbReference>
<dbReference type="Gene3D" id="1.10.1660.10">
    <property type="match status" value="2"/>
</dbReference>
<proteinExistence type="predicted"/>
<dbReference type="SUPFAM" id="SSF46955">
    <property type="entry name" value="Putative DNA-binding domain"/>
    <property type="match status" value="2"/>
</dbReference>
<keyword evidence="1" id="KW-0678">Repressor</keyword>
<dbReference type="EMBL" id="CP118101">
    <property type="protein sequence ID" value="WDH82637.1"/>
    <property type="molecule type" value="Genomic_DNA"/>
</dbReference>
<dbReference type="Pfam" id="PF00376">
    <property type="entry name" value="MerR"/>
    <property type="match status" value="1"/>
</dbReference>
<dbReference type="InterPro" id="IPR047057">
    <property type="entry name" value="MerR_fam"/>
</dbReference>
<evidence type="ECO:0000256" key="3">
    <source>
        <dbReference type="ARBA" id="ARBA00023125"/>
    </source>
</evidence>
<evidence type="ECO:0000256" key="1">
    <source>
        <dbReference type="ARBA" id="ARBA00022491"/>
    </source>
</evidence>
<feature type="domain" description="HTH merR-type" evidence="5">
    <location>
        <begin position="118"/>
        <end position="187"/>
    </location>
</feature>
<keyword evidence="4" id="KW-0804">Transcription</keyword>
<dbReference type="PROSITE" id="PS00552">
    <property type="entry name" value="HTH_MERR_1"/>
    <property type="match status" value="1"/>
</dbReference>
<dbReference type="GO" id="GO:0003700">
    <property type="term" value="F:DNA-binding transcription factor activity"/>
    <property type="evidence" value="ECO:0007669"/>
    <property type="project" value="InterPro"/>
</dbReference>
<feature type="domain" description="HTH merR-type" evidence="5">
    <location>
        <begin position="1"/>
        <end position="68"/>
    </location>
</feature>
<evidence type="ECO:0000256" key="2">
    <source>
        <dbReference type="ARBA" id="ARBA00023015"/>
    </source>
</evidence>
<accession>A0AAX3MZB5</accession>
<dbReference type="RefSeq" id="WP_047912622.1">
    <property type="nucleotide sequence ID" value="NZ_CP118101.1"/>
</dbReference>
<dbReference type="Proteomes" id="UP001220962">
    <property type="component" value="Chromosome"/>
</dbReference>
<dbReference type="SMART" id="SM00422">
    <property type="entry name" value="HTH_MERR"/>
    <property type="match status" value="2"/>
</dbReference>
<evidence type="ECO:0000256" key="4">
    <source>
        <dbReference type="ARBA" id="ARBA00023163"/>
    </source>
</evidence>
<name>A0AAX3MZB5_9BACL</name>
<sequence length="239" mass="27451">MNGRDIAKKLNISTSALKHYEAWGLIPTVERASNGYRIYTQEHESYFQCIRALKSGFGMDLVKEVMPRIVKGERLDALWLINKAQVDLHAEKLTVQRTVEMLDLRELTDLPLNRSKPFFTIGEVAREANISASAIRHWEKEGLIKSERHKESGFRIYSPSDVRKILIIRTVQRVVYSLDVVREVLSDLDNHNVAQAKEIALKSLQYIDHTLVEQVRGIFYLQKLFDILTNRASASVNSN</sequence>
<dbReference type="PANTHER" id="PTHR30204">
    <property type="entry name" value="REDOX-CYCLING DRUG-SENSING TRANSCRIPTIONAL ACTIVATOR SOXR"/>
    <property type="match status" value="1"/>
</dbReference>
<protein>
    <submittedName>
        <fullName evidence="6">MerR family transcriptional regulator</fullName>
    </submittedName>
</protein>
<reference evidence="6" key="1">
    <citation type="submission" date="2023-02" db="EMBL/GenBank/DDBJ databases">
        <title>Pathogen: clinical or host-associated sample.</title>
        <authorList>
            <person name="Hergert J."/>
            <person name="Casey R."/>
            <person name="Wagner J."/>
            <person name="Young E.L."/>
            <person name="Oakeson K.F."/>
        </authorList>
    </citation>
    <scope>NUCLEOTIDE SEQUENCE</scope>
    <source>
        <strain evidence="6">2022CK-00830</strain>
    </source>
</reference>
<evidence type="ECO:0000259" key="5">
    <source>
        <dbReference type="PROSITE" id="PS50937"/>
    </source>
</evidence>
<dbReference type="AlphaFoldDB" id="A0AAX3MZB5"/>
<dbReference type="GO" id="GO:0003677">
    <property type="term" value="F:DNA binding"/>
    <property type="evidence" value="ECO:0007669"/>
    <property type="project" value="UniProtKB-KW"/>
</dbReference>
<organism evidence="6 7">
    <name type="scientific">Paenibacillus urinalis</name>
    <dbReference type="NCBI Taxonomy" id="521520"/>
    <lineage>
        <taxon>Bacteria</taxon>
        <taxon>Bacillati</taxon>
        <taxon>Bacillota</taxon>
        <taxon>Bacilli</taxon>
        <taxon>Bacillales</taxon>
        <taxon>Paenibacillaceae</taxon>
        <taxon>Paenibacillus</taxon>
    </lineage>
</organism>
<dbReference type="PRINTS" id="PR00040">
    <property type="entry name" value="HTHMERR"/>
</dbReference>
<keyword evidence="3" id="KW-0238">DNA-binding</keyword>
<dbReference type="InterPro" id="IPR009061">
    <property type="entry name" value="DNA-bd_dom_put_sf"/>
</dbReference>
<dbReference type="PANTHER" id="PTHR30204:SF69">
    <property type="entry name" value="MERR-FAMILY TRANSCRIPTIONAL REGULATOR"/>
    <property type="match status" value="1"/>
</dbReference>
<gene>
    <name evidence="6" type="ORF">PUW23_24865</name>
</gene>
<dbReference type="PROSITE" id="PS50937">
    <property type="entry name" value="HTH_MERR_2"/>
    <property type="match status" value="2"/>
</dbReference>
<keyword evidence="2" id="KW-0805">Transcription regulation</keyword>
<evidence type="ECO:0000313" key="6">
    <source>
        <dbReference type="EMBL" id="WDH82637.1"/>
    </source>
</evidence>
<dbReference type="Pfam" id="PF13411">
    <property type="entry name" value="MerR_1"/>
    <property type="match status" value="1"/>
</dbReference>
<evidence type="ECO:0000313" key="7">
    <source>
        <dbReference type="Proteomes" id="UP001220962"/>
    </source>
</evidence>